<dbReference type="RefSeq" id="WP_012640304.1">
    <property type="nucleotide sequence ID" value="NC_011916.1"/>
</dbReference>
<dbReference type="RefSeq" id="YP_002517144.1">
    <property type="nucleotide sequence ID" value="NC_011916.1"/>
</dbReference>
<dbReference type="Proteomes" id="UP000001364">
    <property type="component" value="Chromosome"/>
</dbReference>
<feature type="compositionally biased region" description="Basic residues" evidence="1">
    <location>
        <begin position="1"/>
        <end position="10"/>
    </location>
</feature>
<accession>A0A0H3CA97</accession>
<feature type="compositionally biased region" description="Basic and acidic residues" evidence="1">
    <location>
        <begin position="14"/>
        <end position="27"/>
    </location>
</feature>
<evidence type="ECO:0000313" key="3">
    <source>
        <dbReference type="Proteomes" id="UP000001364"/>
    </source>
</evidence>
<dbReference type="AlphaFoldDB" id="A0A0H3CA97"/>
<gene>
    <name evidence="2" type="ordered locus">CCNA_01771</name>
</gene>
<evidence type="ECO:0000313" key="2">
    <source>
        <dbReference type="EMBL" id="ACL95236.1"/>
    </source>
</evidence>
<organism evidence="2 3">
    <name type="scientific">Caulobacter vibrioides (strain NA1000 / CB15N)</name>
    <name type="common">Caulobacter crescentus</name>
    <dbReference type="NCBI Taxonomy" id="565050"/>
    <lineage>
        <taxon>Bacteria</taxon>
        <taxon>Pseudomonadati</taxon>
        <taxon>Pseudomonadota</taxon>
        <taxon>Alphaproteobacteria</taxon>
        <taxon>Caulobacterales</taxon>
        <taxon>Caulobacteraceae</taxon>
        <taxon>Caulobacter</taxon>
    </lineage>
</organism>
<feature type="region of interest" description="Disordered" evidence="1">
    <location>
        <begin position="1"/>
        <end position="27"/>
    </location>
</feature>
<keyword evidence="3" id="KW-1185">Reference proteome</keyword>
<evidence type="ECO:0000256" key="1">
    <source>
        <dbReference type="SAM" id="MobiDB-lite"/>
    </source>
</evidence>
<reference evidence="2 3" key="1">
    <citation type="journal article" date="2010" name="J. Bacteriol.">
        <title>The genetic basis of laboratory adaptation in Caulobacter crescentus.</title>
        <authorList>
            <person name="Marks M.E."/>
            <person name="Castro-Rojas C.M."/>
            <person name="Teiling C."/>
            <person name="Du L."/>
            <person name="Kapatral V."/>
            <person name="Walunas T.L."/>
            <person name="Crosson S."/>
        </authorList>
    </citation>
    <scope>NUCLEOTIDE SEQUENCE [LARGE SCALE GENOMIC DNA]</scope>
    <source>
        <strain evidence="3">NA1000 / CB15N</strain>
    </source>
</reference>
<dbReference type="EMBL" id="CP001340">
    <property type="protein sequence ID" value="ACL95236.1"/>
    <property type="molecule type" value="Genomic_DNA"/>
</dbReference>
<dbReference type="OrthoDB" id="9948680at2"/>
<protein>
    <submittedName>
        <fullName evidence="2">Uncharacterized protein</fullName>
    </submittedName>
</protein>
<dbReference type="GeneID" id="7331236"/>
<name>A0A0H3CA97_CAUVN</name>
<proteinExistence type="predicted"/>
<dbReference type="KEGG" id="ccs:CCNA_01771"/>
<dbReference type="HOGENOM" id="CLU_2583276_0_0_5"/>
<sequence>MARRQGHAQARRVAAHERDEEAAQLQKADRVDIARHARQRDRQRHLAASVVLHAQTPAQKKTAGSSPIRPLCVIRNVDGD</sequence>